<dbReference type="Proteomes" id="UP000245433">
    <property type="component" value="Unassembled WGS sequence"/>
</dbReference>
<evidence type="ECO:0000313" key="12">
    <source>
        <dbReference type="EMBL" id="PVY85306.1"/>
    </source>
</evidence>
<reference evidence="12 13" key="1">
    <citation type="submission" date="2018-04" db="EMBL/GenBank/DDBJ databases">
        <title>Genomic Encyclopedia of Type Strains, Phase IV (KMG-IV): sequencing the most valuable type-strain genomes for metagenomic binning, comparative biology and taxonomic classification.</title>
        <authorList>
            <person name="Goeker M."/>
        </authorList>
    </citation>
    <scope>NUCLEOTIDE SEQUENCE [LARGE SCALE GENOMIC DNA]</scope>
    <source>
        <strain evidence="12 13">DSM 28795</strain>
    </source>
</reference>
<evidence type="ECO:0000256" key="3">
    <source>
        <dbReference type="ARBA" id="ARBA00022763"/>
    </source>
</evidence>
<dbReference type="Gene3D" id="3.40.50.300">
    <property type="entry name" value="P-loop containing nucleotide triphosphate hydrolases"/>
    <property type="match status" value="4"/>
</dbReference>
<dbReference type="RefSeq" id="WP_089938197.1">
    <property type="nucleotide sequence ID" value="NZ_CAKOEX010000002.1"/>
</dbReference>
<dbReference type="GO" id="GO:0004527">
    <property type="term" value="F:exonuclease activity"/>
    <property type="evidence" value="ECO:0007669"/>
    <property type="project" value="UniProtKB-KW"/>
</dbReference>
<dbReference type="GO" id="GO:0005524">
    <property type="term" value="F:ATP binding"/>
    <property type="evidence" value="ECO:0007669"/>
    <property type="project" value="UniProtKB-KW"/>
</dbReference>
<dbReference type="Gene3D" id="3.90.320.10">
    <property type="match status" value="1"/>
</dbReference>
<evidence type="ECO:0000256" key="8">
    <source>
        <dbReference type="ARBA" id="ARBA00023125"/>
    </source>
</evidence>
<dbReference type="PANTHER" id="PTHR30591:SF1">
    <property type="entry name" value="RECBCD ENZYME SUBUNIT RECC"/>
    <property type="match status" value="1"/>
</dbReference>
<evidence type="ECO:0000256" key="1">
    <source>
        <dbReference type="ARBA" id="ARBA00022722"/>
    </source>
</evidence>
<evidence type="ECO:0000259" key="10">
    <source>
        <dbReference type="Pfam" id="PF12705"/>
    </source>
</evidence>
<keyword evidence="1" id="KW-0540">Nuclease</keyword>
<evidence type="ECO:0000259" key="11">
    <source>
        <dbReference type="Pfam" id="PF21445"/>
    </source>
</evidence>
<evidence type="ECO:0000256" key="2">
    <source>
        <dbReference type="ARBA" id="ARBA00022741"/>
    </source>
</evidence>
<accession>A0A2U1DCD5</accession>
<dbReference type="InterPro" id="IPR049035">
    <property type="entry name" value="ADDB_N"/>
</dbReference>
<dbReference type="PANTHER" id="PTHR30591">
    <property type="entry name" value="RECBCD ENZYME SUBUNIT RECC"/>
    <property type="match status" value="1"/>
</dbReference>
<evidence type="ECO:0000256" key="9">
    <source>
        <dbReference type="ARBA" id="ARBA00023204"/>
    </source>
</evidence>
<dbReference type="SUPFAM" id="SSF52540">
    <property type="entry name" value="P-loop containing nucleoside triphosphate hydrolases"/>
    <property type="match status" value="1"/>
</dbReference>
<sequence length="1168" mass="131376">MAVTILMGSGRRDFRQAMLQDVQKKLTQSPNLTVYYLVPNHIKFASEVDVLERFARLNRVAKGQVYAQSRLQVYSLTRLAWHLLQQSSKIQPNIMQEAGLYMVVADILKQKASQLPVFARMQAKRGFIEALVAQLVELRSSQVQAKELLTVLDNLDQANPDLAGLKVNFSQKLRDLALVADEFDAVLDQNWLTKAETLNFFAEELPNLTLTNSVFYFDSFNGFTGPEWAVLQQLLKRADITFALLGESDAIQSPMDGAVFQKPLQSAQILLGLAQQAGIPTEIKPVTVQRSLSQDMQELLKAWEALGQYQSIEQADSLEQVQFFKAENVVTELNEVARRIRQSLLKNPDLHLRDILIVARDLGPYTNHIPAVMQAFELPYFLDNDVKMLNHPLVELITNLLRPKNQRFYYQNLLALLKTGFLRPIQNGHLLDDQQYFEIVAYLDNYVTAHQPSAKIWHAYDRPFVLFESQDDQLSPVDQKINQRMNILRRFIGDALDKFEQGLDQAQTLQEAATFLVNWLYDQQVDQAILQVRDQLVGQGDLLKGQQVEEVWQMFTQTLDQMVQVAGQQAYQLDDFREALLAGFSGARFAGIPNQLDQLTISEAGIVQSQQYQALYFIGGSRQNLPAQVKNQALINDAERLLVQPVLSQQEQPRYLQDTAQQQMASENLLFYGALMASQTAVTFSYPILDESGQLTECSPYYQRLINHFAAPVPLVKAHAVNGSTLLKNYVGSARATLSQLAQLPASQQDSSAFRALYGLLKKQPNLPNLDRVLSASQYQNRVAPLQTDLAQALFKQPLAVSISQLEAYYRDPFEYFLRYGLRLQERPSHDLDVAQTGTLYHAILEMVVSHLIGQKASLKEVDLATIQNLVAEALNLQLAQPTFEFLQEADQGQAIGQYIAKVSEQLLGQLKQAAAYNQSRPAAVETLFGFPKGPLQGLSLVDQGQQITVRGKIDRFDLQDPQGQFGTIIDYKSSNKKFEWGQAFDGLQMQLLTYWQAAQNNAQALNVSQIGGAFFAQIAPSKTKLTDFKGDLVAMLAGELPSPDFKYHGLILSDETYLDNLEVLAPGEQAAYYQLKKRKDDQLAATSETVSAAELDLLLARNQENILRAGHQIQAGDFPILPVEGSLAYSPYQDIVRFDRILGDRYRPISPNKKADILKRLQGEEDA</sequence>
<keyword evidence="9" id="KW-0234">DNA repair</keyword>
<proteinExistence type="predicted"/>
<keyword evidence="8" id="KW-0238">DNA-binding</keyword>
<keyword evidence="13" id="KW-1185">Reference proteome</keyword>
<keyword evidence="7" id="KW-0067">ATP-binding</keyword>
<evidence type="ECO:0000256" key="6">
    <source>
        <dbReference type="ARBA" id="ARBA00022839"/>
    </source>
</evidence>
<protein>
    <submittedName>
        <fullName evidence="12">ATP-dependent helicase/nuclease subunit B</fullName>
    </submittedName>
</protein>
<feature type="domain" description="ATP-dependent helicase/deoxyribonuclease subunit B N-terminal" evidence="11">
    <location>
        <begin position="13"/>
        <end position="290"/>
    </location>
</feature>
<dbReference type="InterPro" id="IPR027417">
    <property type="entry name" value="P-loop_NTPase"/>
</dbReference>
<keyword evidence="4" id="KW-0378">Hydrolase</keyword>
<dbReference type="GO" id="GO:0006310">
    <property type="term" value="P:DNA recombination"/>
    <property type="evidence" value="ECO:0007669"/>
    <property type="project" value="TreeGrafter"/>
</dbReference>
<keyword evidence="2" id="KW-0547">Nucleotide-binding</keyword>
<evidence type="ECO:0000256" key="5">
    <source>
        <dbReference type="ARBA" id="ARBA00022806"/>
    </source>
</evidence>
<dbReference type="InterPro" id="IPR038726">
    <property type="entry name" value="PDDEXK_AddAB-type"/>
</dbReference>
<keyword evidence="5 12" id="KW-0347">Helicase</keyword>
<evidence type="ECO:0000256" key="4">
    <source>
        <dbReference type="ARBA" id="ARBA00022801"/>
    </source>
</evidence>
<dbReference type="Pfam" id="PF12705">
    <property type="entry name" value="PDDEXK_1"/>
    <property type="match status" value="1"/>
</dbReference>
<dbReference type="EMBL" id="QEKT01000002">
    <property type="protein sequence ID" value="PVY85306.1"/>
    <property type="molecule type" value="Genomic_DNA"/>
</dbReference>
<name>A0A2U1DCD5_9LACO</name>
<gene>
    <name evidence="12" type="ORF">C7384_102126</name>
</gene>
<feature type="domain" description="PD-(D/E)XK endonuclease-like" evidence="10">
    <location>
        <begin position="801"/>
        <end position="1124"/>
    </location>
</feature>
<keyword evidence="3" id="KW-0227">DNA damage</keyword>
<dbReference type="Pfam" id="PF21445">
    <property type="entry name" value="ADDB_N"/>
    <property type="match status" value="1"/>
</dbReference>
<dbReference type="GO" id="GO:0006281">
    <property type="term" value="P:DNA repair"/>
    <property type="evidence" value="ECO:0007669"/>
    <property type="project" value="UniProtKB-KW"/>
</dbReference>
<dbReference type="AlphaFoldDB" id="A0A2U1DCD5"/>
<organism evidence="12 13">
    <name type="scientific">Convivina intestini</name>
    <dbReference type="NCBI Taxonomy" id="1505726"/>
    <lineage>
        <taxon>Bacteria</taxon>
        <taxon>Bacillati</taxon>
        <taxon>Bacillota</taxon>
        <taxon>Bacilli</taxon>
        <taxon>Lactobacillales</taxon>
        <taxon>Lactobacillaceae</taxon>
        <taxon>Convivina</taxon>
    </lineage>
</organism>
<dbReference type="GO" id="GO:0004386">
    <property type="term" value="F:helicase activity"/>
    <property type="evidence" value="ECO:0007669"/>
    <property type="project" value="UniProtKB-KW"/>
</dbReference>
<dbReference type="InterPro" id="IPR011604">
    <property type="entry name" value="PDDEXK-like_dom_sf"/>
</dbReference>
<comment type="caution">
    <text evidence="12">The sequence shown here is derived from an EMBL/GenBank/DDBJ whole genome shotgun (WGS) entry which is preliminary data.</text>
</comment>
<keyword evidence="6" id="KW-0269">Exonuclease</keyword>
<dbReference type="GO" id="GO:0003677">
    <property type="term" value="F:DNA binding"/>
    <property type="evidence" value="ECO:0007669"/>
    <property type="project" value="UniProtKB-KW"/>
</dbReference>
<dbReference type="OrthoDB" id="9758506at2"/>
<evidence type="ECO:0000256" key="7">
    <source>
        <dbReference type="ARBA" id="ARBA00022840"/>
    </source>
</evidence>
<evidence type="ECO:0000313" key="13">
    <source>
        <dbReference type="Proteomes" id="UP000245433"/>
    </source>
</evidence>